<accession>A0A5C1DCU0</accession>
<gene>
    <name evidence="1" type="ORF">FYK34_02475</name>
</gene>
<dbReference type="KEGG" id="chrm:FYK34_02475"/>
<organism evidence="1 2">
    <name type="scientific">Chromobacterium paludis</name>
    <dbReference type="NCBI Taxonomy" id="2605945"/>
    <lineage>
        <taxon>Bacteria</taxon>
        <taxon>Pseudomonadati</taxon>
        <taxon>Pseudomonadota</taxon>
        <taxon>Betaproteobacteria</taxon>
        <taxon>Neisseriales</taxon>
        <taxon>Chromobacteriaceae</taxon>
        <taxon>Chromobacterium</taxon>
    </lineage>
</organism>
<dbReference type="AlphaFoldDB" id="A0A5C1DCU0"/>
<proteinExistence type="predicted"/>
<dbReference type="RefSeq" id="WP_149294902.1">
    <property type="nucleotide sequence ID" value="NZ_CP043473.1"/>
</dbReference>
<evidence type="ECO:0000313" key="2">
    <source>
        <dbReference type="Proteomes" id="UP000322079"/>
    </source>
</evidence>
<name>A0A5C1DCU0_9NEIS</name>
<reference evidence="1 2" key="1">
    <citation type="submission" date="2019-08" db="EMBL/GenBank/DDBJ databases">
        <title>Chromobacterium paludis, a novel bacterium isolated from a Maryland marsh pond.</title>
        <authorList>
            <person name="Blackburn M.B."/>
            <person name="Gundersen-Rindal D.E."/>
        </authorList>
    </citation>
    <scope>NUCLEOTIDE SEQUENCE [LARGE SCALE GENOMIC DNA]</scope>
    <source>
        <strain evidence="2">IIBBL 257-1</strain>
    </source>
</reference>
<dbReference type="EMBL" id="CP043473">
    <property type="protein sequence ID" value="QEL54515.1"/>
    <property type="molecule type" value="Genomic_DNA"/>
</dbReference>
<keyword evidence="2" id="KW-1185">Reference proteome</keyword>
<protein>
    <submittedName>
        <fullName evidence="1">Uncharacterized protein</fullName>
    </submittedName>
</protein>
<sequence>MNVYEALNAMSDLSGKLVTIEAIFVMKGDVGYVVSSKDDIETRGKAIYLDVPELKKILLAKVPAFGGGLYSYCNEAVIEGVLIAKANDAFSSALVEVRQLDVYVCGERMVAIP</sequence>
<dbReference type="Proteomes" id="UP000322079">
    <property type="component" value="Chromosome"/>
</dbReference>
<evidence type="ECO:0000313" key="1">
    <source>
        <dbReference type="EMBL" id="QEL54515.1"/>
    </source>
</evidence>